<reference evidence="1 2" key="1">
    <citation type="submission" date="2024-01" db="EMBL/GenBank/DDBJ databases">
        <title>The genomes of 5 underutilized Papilionoideae crops provide insights into root nodulation and disease resistanc.</title>
        <authorList>
            <person name="Jiang F."/>
        </authorList>
    </citation>
    <scope>NUCLEOTIDE SEQUENCE [LARGE SCALE GENOMIC DNA]</scope>
    <source>
        <strain evidence="1">DUOXIRENSHENG_FW03</strain>
        <tissue evidence="1">Leaves</tissue>
    </source>
</reference>
<sequence>MELTGEGLTTIANAYVVLASQHAEMQAKDHAIPMLAQHAFLDTIPIQGESCDMRSNIELTQQALRGLGPDCNHVCGSREGLVEVRVEYESEVSDDGCRKKAVQRGRKKKECKERCESNHLGG</sequence>
<dbReference type="Proteomes" id="UP001386955">
    <property type="component" value="Unassembled WGS sequence"/>
</dbReference>
<proteinExistence type="predicted"/>
<dbReference type="AlphaFoldDB" id="A0AAN9XVZ6"/>
<accession>A0AAN9XVZ6</accession>
<name>A0AAN9XVZ6_PSOTE</name>
<evidence type="ECO:0000313" key="1">
    <source>
        <dbReference type="EMBL" id="KAK7412051.1"/>
    </source>
</evidence>
<evidence type="ECO:0000313" key="2">
    <source>
        <dbReference type="Proteomes" id="UP001386955"/>
    </source>
</evidence>
<keyword evidence="2" id="KW-1185">Reference proteome</keyword>
<organism evidence="1 2">
    <name type="scientific">Psophocarpus tetragonolobus</name>
    <name type="common">Winged bean</name>
    <name type="synonym">Dolichos tetragonolobus</name>
    <dbReference type="NCBI Taxonomy" id="3891"/>
    <lineage>
        <taxon>Eukaryota</taxon>
        <taxon>Viridiplantae</taxon>
        <taxon>Streptophyta</taxon>
        <taxon>Embryophyta</taxon>
        <taxon>Tracheophyta</taxon>
        <taxon>Spermatophyta</taxon>
        <taxon>Magnoliopsida</taxon>
        <taxon>eudicotyledons</taxon>
        <taxon>Gunneridae</taxon>
        <taxon>Pentapetalae</taxon>
        <taxon>rosids</taxon>
        <taxon>fabids</taxon>
        <taxon>Fabales</taxon>
        <taxon>Fabaceae</taxon>
        <taxon>Papilionoideae</taxon>
        <taxon>50 kb inversion clade</taxon>
        <taxon>NPAAA clade</taxon>
        <taxon>indigoferoid/millettioid clade</taxon>
        <taxon>Phaseoleae</taxon>
        <taxon>Psophocarpus</taxon>
    </lineage>
</organism>
<comment type="caution">
    <text evidence="1">The sequence shown here is derived from an EMBL/GenBank/DDBJ whole genome shotgun (WGS) entry which is preliminary data.</text>
</comment>
<gene>
    <name evidence="1" type="ORF">VNO78_03497</name>
</gene>
<protein>
    <submittedName>
        <fullName evidence="1">Uncharacterized protein</fullName>
    </submittedName>
</protein>
<dbReference type="EMBL" id="JAYMYS010000001">
    <property type="protein sequence ID" value="KAK7412051.1"/>
    <property type="molecule type" value="Genomic_DNA"/>
</dbReference>